<name>A0A6I4UZJ7_9SPHN</name>
<feature type="signal peptide" evidence="1">
    <location>
        <begin position="1"/>
        <end position="20"/>
    </location>
</feature>
<evidence type="ECO:0000313" key="3">
    <source>
        <dbReference type="Proteomes" id="UP000471435"/>
    </source>
</evidence>
<dbReference type="OrthoDB" id="7567941at2"/>
<accession>A0A6I4UZJ7</accession>
<proteinExistence type="predicted"/>
<dbReference type="Proteomes" id="UP000471435">
    <property type="component" value="Unassembled WGS sequence"/>
</dbReference>
<gene>
    <name evidence="2" type="ORF">GRI43_08500</name>
</gene>
<reference evidence="2 3" key="1">
    <citation type="submission" date="2019-12" db="EMBL/GenBank/DDBJ databases">
        <title>Genomic-based taxomic classification of the family Erythrobacteraceae.</title>
        <authorList>
            <person name="Xu L."/>
        </authorList>
    </citation>
    <scope>NUCLEOTIDE SEQUENCE [LARGE SCALE GENOMIC DNA]</scope>
    <source>
        <strain evidence="2 3">SW-109</strain>
    </source>
</reference>
<keyword evidence="1" id="KW-0732">Signal</keyword>
<evidence type="ECO:0008006" key="4">
    <source>
        <dbReference type="Google" id="ProtNLM"/>
    </source>
</evidence>
<evidence type="ECO:0000256" key="1">
    <source>
        <dbReference type="SAM" id="SignalP"/>
    </source>
</evidence>
<dbReference type="EMBL" id="WTYP01000002">
    <property type="protein sequence ID" value="MXP47419.1"/>
    <property type="molecule type" value="Genomic_DNA"/>
</dbReference>
<evidence type="ECO:0000313" key="2">
    <source>
        <dbReference type="EMBL" id="MXP47419.1"/>
    </source>
</evidence>
<comment type="caution">
    <text evidence="2">The sequence shown here is derived from an EMBL/GenBank/DDBJ whole genome shotgun (WGS) entry which is preliminary data.</text>
</comment>
<dbReference type="RefSeq" id="WP_160730721.1">
    <property type="nucleotide sequence ID" value="NZ_WTYP01000002.1"/>
</dbReference>
<protein>
    <recommendedName>
        <fullName evidence="4">Lipoprotein</fullName>
    </recommendedName>
</protein>
<feature type="chain" id="PRO_5026293724" description="Lipoprotein" evidence="1">
    <location>
        <begin position="21"/>
        <end position="115"/>
    </location>
</feature>
<sequence length="115" mass="12579">MKKLIMLAPIAILAACSEKAAVENAVRGFLIDPDSAKFGEITIVETSDGRKACVTTNAKNRMGGYTGDKQISLFYDEEAGVWKAVTSWDWSHEMCLQAISGEAEEADEEPSLLRH</sequence>
<keyword evidence="3" id="KW-1185">Reference proteome</keyword>
<organism evidence="2 3">
    <name type="scientific">Pontixanthobacter luteolus</name>
    <dbReference type="NCBI Taxonomy" id="295089"/>
    <lineage>
        <taxon>Bacteria</taxon>
        <taxon>Pseudomonadati</taxon>
        <taxon>Pseudomonadota</taxon>
        <taxon>Alphaproteobacteria</taxon>
        <taxon>Sphingomonadales</taxon>
        <taxon>Erythrobacteraceae</taxon>
        <taxon>Pontixanthobacter</taxon>
    </lineage>
</organism>
<dbReference type="AlphaFoldDB" id="A0A6I4UZJ7"/>
<dbReference type="PROSITE" id="PS51257">
    <property type="entry name" value="PROKAR_LIPOPROTEIN"/>
    <property type="match status" value="1"/>
</dbReference>